<protein>
    <submittedName>
        <fullName evidence="3">Uncharacterized protein</fullName>
    </submittedName>
</protein>
<dbReference type="Proteomes" id="UP000258379">
    <property type="component" value="Unassembled WGS sequence"/>
</dbReference>
<dbReference type="EMBL" id="NNRU01000010">
    <property type="protein sequence ID" value="RFT26398.1"/>
    <property type="molecule type" value="Genomic_DNA"/>
</dbReference>
<accession>A0A3E2C3Q2</accession>
<evidence type="ECO:0000313" key="4">
    <source>
        <dbReference type="Proteomes" id="UP000258379"/>
    </source>
</evidence>
<reference evidence="3 4" key="1">
    <citation type="submission" date="2017-07" db="EMBL/GenBank/DDBJ databases">
        <title>A comparative genomics approach to explaining the enigmatic role of Gardnerella vaginalis in the vaginal microbiome.</title>
        <authorList>
            <person name="Vancuren S.J."/>
            <person name="Hill J.E."/>
        </authorList>
    </citation>
    <scope>NUCLEOTIDE SEQUENCE [LARGE SCALE GENOMIC DNA]</scope>
    <source>
        <strain evidence="3 4">WP023</strain>
    </source>
</reference>
<sequence>GFGSNNSRSGKQLPRKAKKHKGLVSKISNKRLAKSLYRQKLNDNDDIVKSEAKGVKGLFNRNPSLAYSLIIGGIIAVLGVFGAGIWFLYKRGLINFNWLLRY</sequence>
<keyword evidence="2" id="KW-0472">Membrane</keyword>
<gene>
    <name evidence="3" type="ORF">CG405_09060</name>
</gene>
<organism evidence="3 4">
    <name type="scientific">Gardnerella vaginalis</name>
    <dbReference type="NCBI Taxonomy" id="2702"/>
    <lineage>
        <taxon>Bacteria</taxon>
        <taxon>Bacillati</taxon>
        <taxon>Actinomycetota</taxon>
        <taxon>Actinomycetes</taxon>
        <taxon>Bifidobacteriales</taxon>
        <taxon>Bifidobacteriaceae</taxon>
        <taxon>Gardnerella</taxon>
    </lineage>
</organism>
<dbReference type="AlphaFoldDB" id="A0A3E2C3Q2"/>
<feature type="transmembrane region" description="Helical" evidence="2">
    <location>
        <begin position="65"/>
        <end position="89"/>
    </location>
</feature>
<evidence type="ECO:0000313" key="3">
    <source>
        <dbReference type="EMBL" id="RFT26398.1"/>
    </source>
</evidence>
<feature type="compositionally biased region" description="Basic residues" evidence="1">
    <location>
        <begin position="13"/>
        <end position="22"/>
    </location>
</feature>
<evidence type="ECO:0000256" key="1">
    <source>
        <dbReference type="SAM" id="MobiDB-lite"/>
    </source>
</evidence>
<proteinExistence type="predicted"/>
<feature type="region of interest" description="Disordered" evidence="1">
    <location>
        <begin position="1"/>
        <end position="22"/>
    </location>
</feature>
<evidence type="ECO:0000256" key="2">
    <source>
        <dbReference type="SAM" id="Phobius"/>
    </source>
</evidence>
<keyword evidence="2" id="KW-1133">Transmembrane helix</keyword>
<keyword evidence="2" id="KW-0812">Transmembrane</keyword>
<comment type="caution">
    <text evidence="3">The sequence shown here is derived from an EMBL/GenBank/DDBJ whole genome shotgun (WGS) entry which is preliminary data.</text>
</comment>
<name>A0A3E2C3Q2_GARVA</name>
<feature type="compositionally biased region" description="Polar residues" evidence="1">
    <location>
        <begin position="1"/>
        <end position="10"/>
    </location>
</feature>
<feature type="non-terminal residue" evidence="3">
    <location>
        <position position="1"/>
    </location>
</feature>